<dbReference type="RefSeq" id="XP_002776287.1">
    <property type="nucleotide sequence ID" value="XM_002776241.1"/>
</dbReference>
<feature type="non-terminal residue" evidence="1">
    <location>
        <position position="1"/>
    </location>
</feature>
<dbReference type="AlphaFoldDB" id="C5L544"/>
<name>C5L544_PERM5</name>
<keyword evidence="2" id="KW-1185">Reference proteome</keyword>
<dbReference type="GeneID" id="9064266"/>
<sequence>LQSFPQRLSGSGVHRSVSRVELVRGEHGMGVRMDSSGGAFARSSPVHLWSSCSVSGGNFQ</sequence>
<evidence type="ECO:0000313" key="1">
    <source>
        <dbReference type="EMBL" id="EER08103.1"/>
    </source>
</evidence>
<feature type="non-terminal residue" evidence="1">
    <location>
        <position position="60"/>
    </location>
</feature>
<dbReference type="Proteomes" id="UP000007800">
    <property type="component" value="Unassembled WGS sequence"/>
</dbReference>
<gene>
    <name evidence="1" type="ORF">Pmar_PMAR014867</name>
</gene>
<accession>C5L544</accession>
<dbReference type="InParanoid" id="C5L544"/>
<organism evidence="2">
    <name type="scientific">Perkinsus marinus (strain ATCC 50983 / TXsc)</name>
    <dbReference type="NCBI Taxonomy" id="423536"/>
    <lineage>
        <taxon>Eukaryota</taxon>
        <taxon>Sar</taxon>
        <taxon>Alveolata</taxon>
        <taxon>Perkinsozoa</taxon>
        <taxon>Perkinsea</taxon>
        <taxon>Perkinsida</taxon>
        <taxon>Perkinsidae</taxon>
        <taxon>Perkinsus</taxon>
    </lineage>
</organism>
<protein>
    <submittedName>
        <fullName evidence="1">Uncharacterized protein</fullName>
    </submittedName>
</protein>
<dbReference type="EMBL" id="GG679213">
    <property type="protein sequence ID" value="EER08103.1"/>
    <property type="molecule type" value="Genomic_DNA"/>
</dbReference>
<evidence type="ECO:0000313" key="2">
    <source>
        <dbReference type="Proteomes" id="UP000007800"/>
    </source>
</evidence>
<reference evidence="1 2" key="1">
    <citation type="submission" date="2008-07" db="EMBL/GenBank/DDBJ databases">
        <authorList>
            <person name="El-Sayed N."/>
            <person name="Caler E."/>
            <person name="Inman J."/>
            <person name="Amedeo P."/>
            <person name="Hass B."/>
            <person name="Wortman J."/>
        </authorList>
    </citation>
    <scope>NUCLEOTIDE SEQUENCE [LARGE SCALE GENOMIC DNA]</scope>
    <source>
        <strain evidence="2">ATCC 50983 / TXsc</strain>
    </source>
</reference>
<proteinExistence type="predicted"/>